<dbReference type="Proteomes" id="UP000195437">
    <property type="component" value="Chromosome"/>
</dbReference>
<feature type="transmembrane region" description="Helical" evidence="1">
    <location>
        <begin position="20"/>
        <end position="41"/>
    </location>
</feature>
<dbReference type="KEGG" id="tum:CBW65_11500"/>
<dbReference type="EMBL" id="CP021434">
    <property type="protein sequence ID" value="ARU61565.1"/>
    <property type="molecule type" value="Genomic_DNA"/>
</dbReference>
<name>A0A1Y0IQ28_9BACL</name>
<sequence length="140" mass="14959">MKKRDTDIGTRTVKRIYRTIEVITVALLLSGQINVSGVFFFKGGGFSLSFAGPITGGVRSLGVPEAPASDAVIDLISLAAALLLILDQVNVTGTLLTQGGYTIVLSGPIFRQAKRVAAVPQTRRFVNDLKKQALRSLQES</sequence>
<organism evidence="2 3">
    <name type="scientific">Tumebacillus avium</name>
    <dbReference type="NCBI Taxonomy" id="1903704"/>
    <lineage>
        <taxon>Bacteria</taxon>
        <taxon>Bacillati</taxon>
        <taxon>Bacillota</taxon>
        <taxon>Bacilli</taxon>
        <taxon>Bacillales</taxon>
        <taxon>Alicyclobacillaceae</taxon>
        <taxon>Tumebacillus</taxon>
    </lineage>
</organism>
<keyword evidence="1" id="KW-1133">Transmembrane helix</keyword>
<dbReference type="OrthoDB" id="2382365at2"/>
<evidence type="ECO:0000313" key="2">
    <source>
        <dbReference type="EMBL" id="ARU61565.1"/>
    </source>
</evidence>
<keyword evidence="1" id="KW-0812">Transmembrane</keyword>
<keyword evidence="3" id="KW-1185">Reference proteome</keyword>
<protein>
    <submittedName>
        <fullName evidence="2">Uncharacterized protein</fullName>
    </submittedName>
</protein>
<gene>
    <name evidence="2" type="ORF">CBW65_11500</name>
</gene>
<reference evidence="3" key="1">
    <citation type="submission" date="2017-05" db="EMBL/GenBank/DDBJ databases">
        <authorList>
            <person name="Sung H."/>
        </authorList>
    </citation>
    <scope>NUCLEOTIDE SEQUENCE [LARGE SCALE GENOMIC DNA]</scope>
    <source>
        <strain evidence="3">AR23208</strain>
    </source>
</reference>
<dbReference type="RefSeq" id="WP_087456944.1">
    <property type="nucleotide sequence ID" value="NZ_CP021434.1"/>
</dbReference>
<proteinExistence type="predicted"/>
<dbReference type="AlphaFoldDB" id="A0A1Y0IQ28"/>
<keyword evidence="1" id="KW-0472">Membrane</keyword>
<evidence type="ECO:0000256" key="1">
    <source>
        <dbReference type="SAM" id="Phobius"/>
    </source>
</evidence>
<accession>A0A1Y0IQ28</accession>
<evidence type="ECO:0000313" key="3">
    <source>
        <dbReference type="Proteomes" id="UP000195437"/>
    </source>
</evidence>